<name>A0ABW7E723_STRRO</name>
<keyword evidence="3" id="KW-1185">Reference proteome</keyword>
<sequence length="73" mass="7700">MPLKVRPKATPRPVIAGPTEPAKSALKDFHHGDLKPADTRSCSPEMASAAARTNGVSPGSEFFSPFRALVKIG</sequence>
<feature type="non-terminal residue" evidence="2">
    <location>
        <position position="73"/>
    </location>
</feature>
<evidence type="ECO:0000256" key="1">
    <source>
        <dbReference type="SAM" id="MobiDB-lite"/>
    </source>
</evidence>
<accession>A0ABW7E723</accession>
<comment type="caution">
    <text evidence="2">The sequence shown here is derived from an EMBL/GenBank/DDBJ whole genome shotgun (WGS) entry which is preliminary data.</text>
</comment>
<evidence type="ECO:0000313" key="3">
    <source>
        <dbReference type="Proteomes" id="UP001605990"/>
    </source>
</evidence>
<dbReference type="EMBL" id="JBIENY010000354">
    <property type="protein sequence ID" value="MFG6298468.1"/>
    <property type="molecule type" value="Genomic_DNA"/>
</dbReference>
<evidence type="ECO:0000313" key="2">
    <source>
        <dbReference type="EMBL" id="MFG6298468.1"/>
    </source>
</evidence>
<feature type="region of interest" description="Disordered" evidence="1">
    <location>
        <begin position="1"/>
        <end position="26"/>
    </location>
</feature>
<evidence type="ECO:0008006" key="4">
    <source>
        <dbReference type="Google" id="ProtNLM"/>
    </source>
</evidence>
<reference evidence="2 3" key="1">
    <citation type="submission" date="2024-10" db="EMBL/GenBank/DDBJ databases">
        <title>Draft genome assembly of a novel steroid transforming actinomycete isolated from African clawed frog Xenopus laevis.</title>
        <authorList>
            <person name="Bragin E."/>
            <person name="Kollerov V."/>
            <person name="Donova M.V."/>
        </authorList>
    </citation>
    <scope>NUCLEOTIDE SEQUENCE [LARGE SCALE GENOMIC DNA]</scope>
    <source>
        <strain evidence="2 3">MTOC-St3</strain>
    </source>
</reference>
<dbReference type="Proteomes" id="UP001605990">
    <property type="component" value="Unassembled WGS sequence"/>
</dbReference>
<proteinExistence type="predicted"/>
<organism evidence="2 3">
    <name type="scientific">Streptomyces rochei</name>
    <name type="common">Streptomyces parvullus</name>
    <dbReference type="NCBI Taxonomy" id="1928"/>
    <lineage>
        <taxon>Bacteria</taxon>
        <taxon>Bacillati</taxon>
        <taxon>Actinomycetota</taxon>
        <taxon>Actinomycetes</taxon>
        <taxon>Kitasatosporales</taxon>
        <taxon>Streptomycetaceae</taxon>
        <taxon>Streptomyces</taxon>
        <taxon>Streptomyces rochei group</taxon>
    </lineage>
</organism>
<protein>
    <recommendedName>
        <fullName evidence="4">FXSXX-COOH protein</fullName>
    </recommendedName>
</protein>
<gene>
    <name evidence="2" type="ORF">ACGU38_24260</name>
</gene>
<dbReference type="RefSeq" id="WP_394394871.1">
    <property type="nucleotide sequence ID" value="NZ_JBIENY010000354.1"/>
</dbReference>